<sequence length="50" mass="6204">MCFELLMVKLKCGLLELYWVFVAEYELFIMFFLRQTVKKLDYQPLIFLLY</sequence>
<accession>A0A2T0WFG8</accession>
<gene>
    <name evidence="2" type="ORF">CLW00_11238</name>
</gene>
<keyword evidence="1" id="KW-0812">Transmembrane</keyword>
<evidence type="ECO:0000313" key="3">
    <source>
        <dbReference type="Proteomes" id="UP000238157"/>
    </source>
</evidence>
<feature type="transmembrane region" description="Helical" evidence="1">
    <location>
        <begin position="17"/>
        <end position="33"/>
    </location>
</feature>
<name>A0A2T0WFG8_9BACT</name>
<evidence type="ECO:0000256" key="1">
    <source>
        <dbReference type="SAM" id="Phobius"/>
    </source>
</evidence>
<dbReference type="Proteomes" id="UP000238157">
    <property type="component" value="Unassembled WGS sequence"/>
</dbReference>
<proteinExistence type="predicted"/>
<keyword evidence="1" id="KW-0472">Membrane</keyword>
<comment type="caution">
    <text evidence="2">The sequence shown here is derived from an EMBL/GenBank/DDBJ whole genome shotgun (WGS) entry which is preliminary data.</text>
</comment>
<protein>
    <submittedName>
        <fullName evidence="2">Uncharacterized protein</fullName>
    </submittedName>
</protein>
<evidence type="ECO:0000313" key="2">
    <source>
        <dbReference type="EMBL" id="PRY85457.1"/>
    </source>
</evidence>
<reference evidence="2 3" key="1">
    <citation type="submission" date="2018-03" db="EMBL/GenBank/DDBJ databases">
        <title>Genomic Encyclopedia of Archaeal and Bacterial Type Strains, Phase II (KMG-II): from individual species to whole genera.</title>
        <authorList>
            <person name="Goeker M."/>
        </authorList>
    </citation>
    <scope>NUCLEOTIDE SEQUENCE [LARGE SCALE GENOMIC DNA]</scope>
    <source>
        <strain evidence="2 3">DSM 27929</strain>
    </source>
</reference>
<organism evidence="2 3">
    <name type="scientific">Mongoliibacter ruber</name>
    <dbReference type="NCBI Taxonomy" id="1750599"/>
    <lineage>
        <taxon>Bacteria</taxon>
        <taxon>Pseudomonadati</taxon>
        <taxon>Bacteroidota</taxon>
        <taxon>Cytophagia</taxon>
        <taxon>Cytophagales</taxon>
        <taxon>Cyclobacteriaceae</taxon>
        <taxon>Mongoliibacter</taxon>
    </lineage>
</organism>
<dbReference type="AlphaFoldDB" id="A0A2T0WFG8"/>
<dbReference type="EMBL" id="PVTR01000012">
    <property type="protein sequence ID" value="PRY85457.1"/>
    <property type="molecule type" value="Genomic_DNA"/>
</dbReference>
<keyword evidence="1" id="KW-1133">Transmembrane helix</keyword>
<keyword evidence="3" id="KW-1185">Reference proteome</keyword>